<keyword evidence="6 8" id="KW-1133">Transmembrane helix</keyword>
<evidence type="ECO:0000256" key="4">
    <source>
        <dbReference type="ARBA" id="ARBA00022519"/>
    </source>
</evidence>
<proteinExistence type="inferred from homology"/>
<comment type="subcellular location">
    <subcellularLocation>
        <location evidence="1">Cell inner membrane</location>
        <topology evidence="1">Multi-pass membrane protein</topology>
    </subcellularLocation>
</comment>
<dbReference type="PANTHER" id="PTHR30012">
    <property type="entry name" value="GENERAL SECRETION PATHWAY PROTEIN"/>
    <property type="match status" value="1"/>
</dbReference>
<evidence type="ECO:0000313" key="11">
    <source>
        <dbReference type="Proteomes" id="UP000317550"/>
    </source>
</evidence>
<accession>A0A516SGV0</accession>
<keyword evidence="11" id="KW-1185">Reference proteome</keyword>
<organism evidence="10 11">
    <name type="scientific">Chitinimonas arctica</name>
    <dbReference type="NCBI Taxonomy" id="2594795"/>
    <lineage>
        <taxon>Bacteria</taxon>
        <taxon>Pseudomonadati</taxon>
        <taxon>Pseudomonadota</taxon>
        <taxon>Betaproteobacteria</taxon>
        <taxon>Neisseriales</taxon>
        <taxon>Chitinibacteraceae</taxon>
        <taxon>Chitinimonas</taxon>
    </lineage>
</organism>
<evidence type="ECO:0000256" key="1">
    <source>
        <dbReference type="ARBA" id="ARBA00004429"/>
    </source>
</evidence>
<dbReference type="GO" id="GO:0005886">
    <property type="term" value="C:plasma membrane"/>
    <property type="evidence" value="ECO:0007669"/>
    <property type="project" value="UniProtKB-SubCell"/>
</dbReference>
<dbReference type="RefSeq" id="WP_144278641.1">
    <property type="nucleotide sequence ID" value="NZ_CP041730.1"/>
</dbReference>
<evidence type="ECO:0000259" key="9">
    <source>
        <dbReference type="Pfam" id="PF00482"/>
    </source>
</evidence>
<feature type="transmembrane region" description="Helical" evidence="8">
    <location>
        <begin position="208"/>
        <end position="238"/>
    </location>
</feature>
<dbReference type="KEGG" id="cari:FNU76_13240"/>
<evidence type="ECO:0000256" key="2">
    <source>
        <dbReference type="ARBA" id="ARBA00005745"/>
    </source>
</evidence>
<sequence>MAEFTFKAASADGRQETGSIQAQSSADAMRLLEERLLVVFELQPLTTAGAGSQRRGKVGHADLVILVRELATLANSGISLADALTTLKDASRDTPLSAPLERMLTAIHAGDGFSVALQKAELALPAYVFAMVRAGEATSNLGLALGRAAEQMDFDAKMRSQTREAMVYPMILVSTGTIAVLFIFSFVVPRFAGMLKGRIDSLPWISEVVLRTGLFFNAHFIATLVTLAAAVFAGVMAARNPRIRVRMLELTARAPILGEWIRSGETARWTTALAMLLHSRVAILAALELAGGSVRLAETAARLESVRNEVNRGRRLSQAIEHQRLLEPISLSMVKVGEQSGELASMLQHVAQYWGDKNQSLQRRVVSLIEPASILLLGLVIGFVMVGVVMAMASLTEVKL</sequence>
<keyword evidence="3" id="KW-1003">Cell membrane</keyword>
<keyword evidence="5 8" id="KW-0812">Transmembrane</keyword>
<evidence type="ECO:0000256" key="5">
    <source>
        <dbReference type="ARBA" id="ARBA00022692"/>
    </source>
</evidence>
<feature type="domain" description="Type II secretion system protein GspF" evidence="9">
    <location>
        <begin position="269"/>
        <end position="390"/>
    </location>
</feature>
<reference evidence="11" key="1">
    <citation type="submission" date="2019-07" db="EMBL/GenBank/DDBJ databases">
        <title>Chitinimonas sp. nov., isolated from Ny-Alesund, arctica soil.</title>
        <authorList>
            <person name="Xu Q."/>
            <person name="Peng F."/>
        </authorList>
    </citation>
    <scope>NUCLEOTIDE SEQUENCE [LARGE SCALE GENOMIC DNA]</scope>
    <source>
        <strain evidence="11">R3-44</strain>
    </source>
</reference>
<dbReference type="AlphaFoldDB" id="A0A516SGV0"/>
<comment type="similarity">
    <text evidence="2">Belongs to the GSP F family.</text>
</comment>
<evidence type="ECO:0000313" key="10">
    <source>
        <dbReference type="EMBL" id="QDQ27248.1"/>
    </source>
</evidence>
<keyword evidence="4" id="KW-0997">Cell inner membrane</keyword>
<gene>
    <name evidence="10" type="ORF">FNU76_13240</name>
</gene>
<feature type="transmembrane region" description="Helical" evidence="8">
    <location>
        <begin position="167"/>
        <end position="188"/>
    </location>
</feature>
<evidence type="ECO:0000256" key="6">
    <source>
        <dbReference type="ARBA" id="ARBA00022989"/>
    </source>
</evidence>
<dbReference type="InterPro" id="IPR003004">
    <property type="entry name" value="GspF/PilC"/>
</dbReference>
<evidence type="ECO:0000256" key="7">
    <source>
        <dbReference type="ARBA" id="ARBA00023136"/>
    </source>
</evidence>
<dbReference type="GO" id="GO:0015628">
    <property type="term" value="P:protein secretion by the type II secretion system"/>
    <property type="evidence" value="ECO:0007669"/>
    <property type="project" value="TreeGrafter"/>
</dbReference>
<evidence type="ECO:0000256" key="8">
    <source>
        <dbReference type="SAM" id="Phobius"/>
    </source>
</evidence>
<dbReference type="PRINTS" id="PR00812">
    <property type="entry name" value="BCTERIALGSPF"/>
</dbReference>
<dbReference type="EMBL" id="CP041730">
    <property type="protein sequence ID" value="QDQ27248.1"/>
    <property type="molecule type" value="Genomic_DNA"/>
</dbReference>
<dbReference type="Pfam" id="PF00482">
    <property type="entry name" value="T2SSF"/>
    <property type="match status" value="2"/>
</dbReference>
<dbReference type="InterPro" id="IPR018076">
    <property type="entry name" value="T2SS_GspF_dom"/>
</dbReference>
<feature type="transmembrane region" description="Helical" evidence="8">
    <location>
        <begin position="372"/>
        <end position="395"/>
    </location>
</feature>
<protein>
    <submittedName>
        <fullName evidence="10">Type II secretion system F family protein</fullName>
    </submittedName>
</protein>
<evidence type="ECO:0000256" key="3">
    <source>
        <dbReference type="ARBA" id="ARBA00022475"/>
    </source>
</evidence>
<dbReference type="FunFam" id="1.20.81.30:FF:000001">
    <property type="entry name" value="Type II secretion system protein F"/>
    <property type="match status" value="1"/>
</dbReference>
<keyword evidence="7 8" id="KW-0472">Membrane</keyword>
<dbReference type="InterPro" id="IPR042094">
    <property type="entry name" value="T2SS_GspF_sf"/>
</dbReference>
<dbReference type="Gene3D" id="1.20.81.30">
    <property type="entry name" value="Type II secretion system (T2SS), domain F"/>
    <property type="match status" value="2"/>
</dbReference>
<dbReference type="PANTHER" id="PTHR30012:SF0">
    <property type="entry name" value="TYPE II SECRETION SYSTEM PROTEIN F-RELATED"/>
    <property type="match status" value="1"/>
</dbReference>
<name>A0A516SGV0_9NEIS</name>
<dbReference type="OrthoDB" id="9805682at2"/>
<dbReference type="Proteomes" id="UP000317550">
    <property type="component" value="Chromosome"/>
</dbReference>
<feature type="domain" description="Type II secretion system protein GspF" evidence="9">
    <location>
        <begin position="67"/>
        <end position="189"/>
    </location>
</feature>